<comment type="caution">
    <text evidence="2">The sequence shown here is derived from an EMBL/GenBank/DDBJ whole genome shotgun (WGS) entry which is preliminary data.</text>
</comment>
<dbReference type="EMBL" id="JAGSXJ010000003">
    <property type="protein sequence ID" value="KAH6693997.1"/>
    <property type="molecule type" value="Genomic_DNA"/>
</dbReference>
<accession>A0A9P9AE80</accession>
<gene>
    <name evidence="2" type="ORF">F5X68DRAFT_48303</name>
</gene>
<sequence>MFFLPFACHVVGSPSLSEGRMMDSGGAGGRSIRPPSTGFAHFLPARGSRPAACSGKLQRQTRPPPPGKAGLADKVKKYQTQTDTRQCLGCLTQRLMLLTTLSSGDAPIRWRHRGAHVRKNNTQPLRSLLCFRRQPNRSPCLHVHPQTFCR</sequence>
<name>A0A9P9AE80_9PEZI</name>
<evidence type="ECO:0000313" key="3">
    <source>
        <dbReference type="Proteomes" id="UP000770015"/>
    </source>
</evidence>
<dbReference type="AlphaFoldDB" id="A0A9P9AE80"/>
<proteinExistence type="predicted"/>
<organism evidence="2 3">
    <name type="scientific">Plectosphaerella plurivora</name>
    <dbReference type="NCBI Taxonomy" id="936078"/>
    <lineage>
        <taxon>Eukaryota</taxon>
        <taxon>Fungi</taxon>
        <taxon>Dikarya</taxon>
        <taxon>Ascomycota</taxon>
        <taxon>Pezizomycotina</taxon>
        <taxon>Sordariomycetes</taxon>
        <taxon>Hypocreomycetidae</taxon>
        <taxon>Glomerellales</taxon>
        <taxon>Plectosphaerellaceae</taxon>
        <taxon>Plectosphaerella</taxon>
    </lineage>
</organism>
<reference evidence="2" key="1">
    <citation type="journal article" date="2021" name="Nat. Commun.">
        <title>Genetic determinants of endophytism in the Arabidopsis root mycobiome.</title>
        <authorList>
            <person name="Mesny F."/>
            <person name="Miyauchi S."/>
            <person name="Thiergart T."/>
            <person name="Pickel B."/>
            <person name="Atanasova L."/>
            <person name="Karlsson M."/>
            <person name="Huettel B."/>
            <person name="Barry K.W."/>
            <person name="Haridas S."/>
            <person name="Chen C."/>
            <person name="Bauer D."/>
            <person name="Andreopoulos W."/>
            <person name="Pangilinan J."/>
            <person name="LaButti K."/>
            <person name="Riley R."/>
            <person name="Lipzen A."/>
            <person name="Clum A."/>
            <person name="Drula E."/>
            <person name="Henrissat B."/>
            <person name="Kohler A."/>
            <person name="Grigoriev I.V."/>
            <person name="Martin F.M."/>
            <person name="Hacquard S."/>
        </authorList>
    </citation>
    <scope>NUCLEOTIDE SEQUENCE</scope>
    <source>
        <strain evidence="2">MPI-SDFR-AT-0117</strain>
    </source>
</reference>
<protein>
    <submittedName>
        <fullName evidence="2">Uncharacterized protein</fullName>
    </submittedName>
</protein>
<evidence type="ECO:0000313" key="2">
    <source>
        <dbReference type="EMBL" id="KAH6693997.1"/>
    </source>
</evidence>
<dbReference type="Proteomes" id="UP000770015">
    <property type="component" value="Unassembled WGS sequence"/>
</dbReference>
<feature type="region of interest" description="Disordered" evidence="1">
    <location>
        <begin position="48"/>
        <end position="73"/>
    </location>
</feature>
<keyword evidence="3" id="KW-1185">Reference proteome</keyword>
<evidence type="ECO:0000256" key="1">
    <source>
        <dbReference type="SAM" id="MobiDB-lite"/>
    </source>
</evidence>